<feature type="region of interest" description="Disordered" evidence="1">
    <location>
        <begin position="241"/>
        <end position="275"/>
    </location>
</feature>
<protein>
    <submittedName>
        <fullName evidence="2">Uncharacterized protein</fullName>
    </submittedName>
</protein>
<evidence type="ECO:0000256" key="1">
    <source>
        <dbReference type="SAM" id="MobiDB-lite"/>
    </source>
</evidence>
<keyword evidence="3" id="KW-1185">Reference proteome</keyword>
<feature type="compositionally biased region" description="Basic and acidic residues" evidence="1">
    <location>
        <begin position="243"/>
        <end position="252"/>
    </location>
</feature>
<feature type="region of interest" description="Disordered" evidence="1">
    <location>
        <begin position="551"/>
        <end position="594"/>
    </location>
</feature>
<name>A0ABQ9XNI7_9EUKA</name>
<organism evidence="2 3">
    <name type="scientific">Blattamonas nauphoetae</name>
    <dbReference type="NCBI Taxonomy" id="2049346"/>
    <lineage>
        <taxon>Eukaryota</taxon>
        <taxon>Metamonada</taxon>
        <taxon>Preaxostyla</taxon>
        <taxon>Oxymonadida</taxon>
        <taxon>Blattamonas</taxon>
    </lineage>
</organism>
<evidence type="ECO:0000313" key="3">
    <source>
        <dbReference type="Proteomes" id="UP001281761"/>
    </source>
</evidence>
<dbReference type="EMBL" id="JARBJD010000096">
    <property type="protein sequence ID" value="KAK2953075.1"/>
    <property type="molecule type" value="Genomic_DNA"/>
</dbReference>
<dbReference type="Proteomes" id="UP001281761">
    <property type="component" value="Unassembled WGS sequence"/>
</dbReference>
<evidence type="ECO:0000313" key="2">
    <source>
        <dbReference type="EMBL" id="KAK2953075.1"/>
    </source>
</evidence>
<gene>
    <name evidence="2" type="ORF">BLNAU_12064</name>
</gene>
<comment type="caution">
    <text evidence="2">The sequence shown here is derived from an EMBL/GenBank/DDBJ whole genome shotgun (WGS) entry which is preliminary data.</text>
</comment>
<feature type="compositionally biased region" description="Basic and acidic residues" evidence="1">
    <location>
        <begin position="585"/>
        <end position="594"/>
    </location>
</feature>
<accession>A0ABQ9XNI7</accession>
<feature type="compositionally biased region" description="Basic and acidic residues" evidence="1">
    <location>
        <begin position="559"/>
        <end position="574"/>
    </location>
</feature>
<proteinExistence type="predicted"/>
<sequence length="594" mass="67357">MMEMGFVSIWRFDLVALLSPSEANSRDVVILELLAPIVASFRSRESLFLYTHRILNMDALPKVMRIATMMNSTFGEDTVASDLVLRLTVSASSLRLWLSDGMADLGRNTDESSANFVQSIVVLISTPSQVITKASMEMLEHLMFYSLPKVRISLVKADLIPQLVTTLNPQSLSFTETADIHTYLVDFISRTVRLASQFNLNQLTIEDAYEPQTVHETVLRQVFAPSEKTYLRARLLIPLPHHAGGEDTKAEEESTTTHQTNKSRPQVALRQTDRARIRSLPPACPVVRSVFAIEDDEVEGGRHQAAQTGRIAPRGGIGRGESDKDDEVKEPIPIVLQDIVSNILHLQTAQPDQTALQRQKRKRERRLRNELHTIFKEEEELSTSEEEQRRLAALKKDDDGLLNYNLPSEHPSHRPTPVPSPLNLRVMGLDAISVHPSSQLALSEYLLNQHNAFKPQFTVDRLLSELRHASRSTSAFFFSRVGPLFTHFFPKHRLTLSQQIQRDCIRSEKPNRRGPHNAKTIVKRKDIQLLIWVVILHWLVFARHQHKEEFTGRDNSQMLDEKVETAPSEDEKPKSKASAKLSKSPAKEKKGKEE</sequence>
<reference evidence="2 3" key="1">
    <citation type="journal article" date="2022" name="bioRxiv">
        <title>Genomics of Preaxostyla Flagellates Illuminates Evolutionary Transitions and the Path Towards Mitochondrial Loss.</title>
        <authorList>
            <person name="Novak L.V.F."/>
            <person name="Treitli S.C."/>
            <person name="Pyrih J."/>
            <person name="Halakuc P."/>
            <person name="Pipaliya S.V."/>
            <person name="Vacek V."/>
            <person name="Brzon O."/>
            <person name="Soukal P."/>
            <person name="Eme L."/>
            <person name="Dacks J.B."/>
            <person name="Karnkowska A."/>
            <person name="Elias M."/>
            <person name="Hampl V."/>
        </authorList>
    </citation>
    <scope>NUCLEOTIDE SEQUENCE [LARGE SCALE GENOMIC DNA]</scope>
    <source>
        <strain evidence="2">NAU3</strain>
        <tissue evidence="2">Gut</tissue>
    </source>
</reference>